<dbReference type="Proteomes" id="UP001159363">
    <property type="component" value="Chromosome 2"/>
</dbReference>
<protein>
    <submittedName>
        <fullName evidence="1">Uncharacterized protein</fullName>
    </submittedName>
</protein>
<evidence type="ECO:0000313" key="1">
    <source>
        <dbReference type="EMBL" id="KAJ8892176.1"/>
    </source>
</evidence>
<accession>A0ABQ9I738</accession>
<organism evidence="1 2">
    <name type="scientific">Dryococelus australis</name>
    <dbReference type="NCBI Taxonomy" id="614101"/>
    <lineage>
        <taxon>Eukaryota</taxon>
        <taxon>Metazoa</taxon>
        <taxon>Ecdysozoa</taxon>
        <taxon>Arthropoda</taxon>
        <taxon>Hexapoda</taxon>
        <taxon>Insecta</taxon>
        <taxon>Pterygota</taxon>
        <taxon>Neoptera</taxon>
        <taxon>Polyneoptera</taxon>
        <taxon>Phasmatodea</taxon>
        <taxon>Verophasmatodea</taxon>
        <taxon>Anareolatae</taxon>
        <taxon>Phasmatidae</taxon>
        <taxon>Eurycanthinae</taxon>
        <taxon>Dryococelus</taxon>
    </lineage>
</organism>
<dbReference type="EMBL" id="JARBHB010000002">
    <property type="protein sequence ID" value="KAJ8892176.1"/>
    <property type="molecule type" value="Genomic_DNA"/>
</dbReference>
<keyword evidence="2" id="KW-1185">Reference proteome</keyword>
<comment type="caution">
    <text evidence="1">The sequence shown here is derived from an EMBL/GenBank/DDBJ whole genome shotgun (WGS) entry which is preliminary data.</text>
</comment>
<sequence length="186" mass="20781">MYSAENVIPDMEITSQCLYLEEQIHKNPSSEVTYSHSTLNCHVFIAGRQLIRKLTRSTQIAAQKYAKNVSQKLQVFGVCVHRGVSKKGGGGEAKEIVLNHITDECDLIATDALYHKNRDERFSIVGSSMPGEPSENVVVRPVDQPKLEAFNKSCNFLDGNDGCQYLLSDLMEMTLKFGTESDKLYS</sequence>
<proteinExistence type="predicted"/>
<evidence type="ECO:0000313" key="2">
    <source>
        <dbReference type="Proteomes" id="UP001159363"/>
    </source>
</evidence>
<name>A0ABQ9I738_9NEOP</name>
<reference evidence="1 2" key="1">
    <citation type="submission" date="2023-02" db="EMBL/GenBank/DDBJ databases">
        <title>LHISI_Scaffold_Assembly.</title>
        <authorList>
            <person name="Stuart O.P."/>
            <person name="Cleave R."/>
            <person name="Magrath M.J.L."/>
            <person name="Mikheyev A.S."/>
        </authorList>
    </citation>
    <scope>NUCLEOTIDE SEQUENCE [LARGE SCALE GENOMIC DNA]</scope>
    <source>
        <strain evidence="1">Daus_M_001</strain>
        <tissue evidence="1">Leg muscle</tissue>
    </source>
</reference>
<gene>
    <name evidence="1" type="ORF">PR048_004756</name>
</gene>